<organism evidence="1 2">
    <name type="scientific">Parabacteroides distasonis</name>
    <dbReference type="NCBI Taxonomy" id="823"/>
    <lineage>
        <taxon>Bacteria</taxon>
        <taxon>Pseudomonadati</taxon>
        <taxon>Bacteroidota</taxon>
        <taxon>Bacteroidia</taxon>
        <taxon>Bacteroidales</taxon>
        <taxon>Tannerellaceae</taxon>
        <taxon>Parabacteroides</taxon>
    </lineage>
</organism>
<evidence type="ECO:0000313" key="2">
    <source>
        <dbReference type="Proteomes" id="UP000315827"/>
    </source>
</evidence>
<evidence type="ECO:0000313" key="1">
    <source>
        <dbReference type="EMBL" id="TWV60439.1"/>
    </source>
</evidence>
<proteinExistence type="predicted"/>
<accession>A0A5C6KD61</accession>
<name>A0A5C6KD61_PARDI</name>
<dbReference type="EMBL" id="VOHW01000009">
    <property type="protein sequence ID" value="TWV60439.1"/>
    <property type="molecule type" value="Genomic_DNA"/>
</dbReference>
<dbReference type="Proteomes" id="UP000315827">
    <property type="component" value="Unassembled WGS sequence"/>
</dbReference>
<dbReference type="AlphaFoldDB" id="A0A5C6KD61"/>
<reference evidence="1 2" key="1">
    <citation type="submission" date="2019-07" db="EMBL/GenBank/DDBJ databases">
        <title>Genome sequencing of Parabacteroides distasonis iSURF_7.</title>
        <authorList>
            <person name="Degefu H.N."/>
            <person name="Ruoff K.L."/>
            <person name="Price C.E."/>
            <person name="Valls R.A."/>
            <person name="O'Toole G.A."/>
        </authorList>
    </citation>
    <scope>NUCLEOTIDE SEQUENCE [LARGE SCALE GENOMIC DNA]</scope>
    <source>
        <strain evidence="1 2">CFPLTA003_1B</strain>
    </source>
</reference>
<protein>
    <submittedName>
        <fullName evidence="1">Uncharacterized protein</fullName>
    </submittedName>
</protein>
<comment type="caution">
    <text evidence="1">The sequence shown here is derived from an EMBL/GenBank/DDBJ whole genome shotgun (WGS) entry which is preliminary data.</text>
</comment>
<sequence length="59" mass="7244">MDKLKMRRKNLLYKLRRKGFRCSTKERVIFCPYGSNPLTVVQIRRLCKEYDFKVQFEIV</sequence>
<gene>
    <name evidence="1" type="ORF">FSA05_14310</name>
</gene>